<dbReference type="GO" id="GO:0009083">
    <property type="term" value="P:branched-chain amino acid catabolic process"/>
    <property type="evidence" value="ECO:0007669"/>
    <property type="project" value="TreeGrafter"/>
</dbReference>
<comment type="catalytic activity">
    <reaction evidence="4">
        <text>N(6)-[(R)-lipoyl]-L-lysyl-[protein] + 3-methyl-2-oxobutanoate + H(+) = N(6)-[(R)-S(8)-2-methylpropanoyldihydrolipoyl]-L-lysyl-[protein] + CO2</text>
        <dbReference type="Rhea" id="RHEA:13457"/>
        <dbReference type="Rhea" id="RHEA-COMP:10474"/>
        <dbReference type="Rhea" id="RHEA-COMP:10497"/>
        <dbReference type="ChEBI" id="CHEBI:11851"/>
        <dbReference type="ChEBI" id="CHEBI:15378"/>
        <dbReference type="ChEBI" id="CHEBI:16526"/>
        <dbReference type="ChEBI" id="CHEBI:83099"/>
        <dbReference type="ChEBI" id="CHEBI:83142"/>
        <dbReference type="EC" id="1.2.4.4"/>
    </reaction>
</comment>
<proteinExistence type="inferred from homology"/>
<comment type="cofactor">
    <cofactor evidence="1 4">
        <name>thiamine diphosphate</name>
        <dbReference type="ChEBI" id="CHEBI:58937"/>
    </cofactor>
</comment>
<accession>A0A4Q7LPA0</accession>
<dbReference type="Proteomes" id="UP000293519">
    <property type="component" value="Unassembled WGS sequence"/>
</dbReference>
<dbReference type="PANTHER" id="PTHR43380:SF1">
    <property type="entry name" value="2-OXOISOVALERATE DEHYDROGENASE SUBUNIT ALPHA, MITOCHONDRIAL"/>
    <property type="match status" value="1"/>
</dbReference>
<evidence type="ECO:0000256" key="2">
    <source>
        <dbReference type="ARBA" id="ARBA00023002"/>
    </source>
</evidence>
<dbReference type="PANTHER" id="PTHR43380">
    <property type="entry name" value="2-OXOISOVALERATE DEHYDROGENASE SUBUNIT ALPHA, MITOCHONDRIAL"/>
    <property type="match status" value="1"/>
</dbReference>
<dbReference type="EMBL" id="SGWW01000003">
    <property type="protein sequence ID" value="RZS56211.1"/>
    <property type="molecule type" value="Genomic_DNA"/>
</dbReference>
<evidence type="ECO:0000259" key="5">
    <source>
        <dbReference type="Pfam" id="PF00676"/>
    </source>
</evidence>
<dbReference type="Gene3D" id="3.40.50.970">
    <property type="match status" value="1"/>
</dbReference>
<reference evidence="6 7" key="1">
    <citation type="journal article" date="2015" name="Stand. Genomic Sci.">
        <title>Genomic Encyclopedia of Bacterial and Archaeal Type Strains, Phase III: the genomes of soil and plant-associated and newly described type strains.</title>
        <authorList>
            <person name="Whitman W.B."/>
            <person name="Woyke T."/>
            <person name="Klenk H.P."/>
            <person name="Zhou Y."/>
            <person name="Lilburn T.G."/>
            <person name="Beck B.J."/>
            <person name="De Vos P."/>
            <person name="Vandamme P."/>
            <person name="Eisen J.A."/>
            <person name="Garrity G."/>
            <person name="Hugenholtz P."/>
            <person name="Kyrpides N.C."/>
        </authorList>
    </citation>
    <scope>NUCLEOTIDE SEQUENCE [LARGE SCALE GENOMIC DNA]</scope>
    <source>
        <strain evidence="6 7">CV2</strain>
    </source>
</reference>
<comment type="caution">
    <text evidence="6">The sequence shown here is derived from an EMBL/GenBank/DDBJ whole genome shotgun (WGS) entry which is preliminary data.</text>
</comment>
<sequence>MSYTAETLQLLAPDGTLGYTEATEPYRARIDALDDGTLSEFYRQMAVTRRFDIEAGNLQRQGQLALWIPSLGQEAAQVGSGFAARAQDHIFPAYREHAVGRLRGLDLTRIIAMLRGLTHGGWNPAETGNFHLYTLVIGSQALHATGYAMGLRFDGLVGTGDPERDAAVLVYFGDGATSQGDVNEAYVFAQSYETPQVFFLQNNHWAISVPVSVQSKTPLFHRPRGFGIPSVQIDGNDVLISYAATAESLDAARSGQGPRFIEALTYRMGAHTTSDDPTKYRTDDEVAYWKARDPIARYETFLRVRGASEEFFAEVATEGNDLAADARRQTLAMEPPPAESMFRHVYGAEHPLMTEQAEWLARYEASFGGEA</sequence>
<organism evidence="6 7">
    <name type="scientific">Microcella putealis</name>
    <dbReference type="NCBI Taxonomy" id="337005"/>
    <lineage>
        <taxon>Bacteria</taxon>
        <taxon>Bacillati</taxon>
        <taxon>Actinomycetota</taxon>
        <taxon>Actinomycetes</taxon>
        <taxon>Micrococcales</taxon>
        <taxon>Microbacteriaceae</taxon>
        <taxon>Microcella</taxon>
    </lineage>
</organism>
<gene>
    <name evidence="6" type="ORF">EV141_1664</name>
</gene>
<dbReference type="InterPro" id="IPR050771">
    <property type="entry name" value="Alpha-ketoacid_DH_E1_comp"/>
</dbReference>
<feature type="domain" description="Dehydrogenase E1 component" evidence="5">
    <location>
        <begin position="43"/>
        <end position="309"/>
    </location>
</feature>
<dbReference type="SUPFAM" id="SSF52518">
    <property type="entry name" value="Thiamin diphosphate-binding fold (THDP-binding)"/>
    <property type="match status" value="1"/>
</dbReference>
<evidence type="ECO:0000313" key="7">
    <source>
        <dbReference type="Proteomes" id="UP000293519"/>
    </source>
</evidence>
<evidence type="ECO:0000313" key="6">
    <source>
        <dbReference type="EMBL" id="RZS56211.1"/>
    </source>
</evidence>
<comment type="function">
    <text evidence="4">The branched-chain alpha-keto dehydrogenase complex catalyzes the overall conversion of alpha-keto acids to acyl-CoA and CO(2). It contains multiple copies of three enzymatic components: branched-chain alpha-keto acid decarboxylase (E1), lipoamide acyltransferase (E2) and lipoamide dehydrogenase (E3).</text>
</comment>
<dbReference type="InterPro" id="IPR029061">
    <property type="entry name" value="THDP-binding"/>
</dbReference>
<keyword evidence="3 4" id="KW-0786">Thiamine pyrophosphate</keyword>
<dbReference type="InterPro" id="IPR001017">
    <property type="entry name" value="DH_E1"/>
</dbReference>
<evidence type="ECO:0000256" key="1">
    <source>
        <dbReference type="ARBA" id="ARBA00001964"/>
    </source>
</evidence>
<dbReference type="OrthoDB" id="9766715at2"/>
<evidence type="ECO:0000256" key="3">
    <source>
        <dbReference type="ARBA" id="ARBA00023052"/>
    </source>
</evidence>
<keyword evidence="2 4" id="KW-0560">Oxidoreductase</keyword>
<dbReference type="GO" id="GO:0000287">
    <property type="term" value="F:magnesium ion binding"/>
    <property type="evidence" value="ECO:0007669"/>
    <property type="project" value="UniProtKB-ARBA"/>
</dbReference>
<keyword evidence="6" id="KW-0670">Pyruvate</keyword>
<dbReference type="EC" id="1.2.4.4" evidence="4"/>
<protein>
    <recommendedName>
        <fullName evidence="4">2-oxoisovalerate dehydrogenase subunit alpha</fullName>
        <ecNumber evidence="4">1.2.4.4</ecNumber>
    </recommendedName>
    <alternativeName>
        <fullName evidence="4">Branched-chain alpha-keto acid dehydrogenase E1 component alpha chain</fullName>
    </alternativeName>
</protein>
<dbReference type="RefSeq" id="WP_130485486.1">
    <property type="nucleotide sequence ID" value="NZ_SGWW01000003.1"/>
</dbReference>
<dbReference type="Pfam" id="PF00676">
    <property type="entry name" value="E1_dh"/>
    <property type="match status" value="1"/>
</dbReference>
<name>A0A4Q7LPA0_9MICO</name>
<comment type="similarity">
    <text evidence="4">Belongs to the BCKDHA family.</text>
</comment>
<dbReference type="AlphaFoldDB" id="A0A4Q7LPA0"/>
<dbReference type="GO" id="GO:0003863">
    <property type="term" value="F:branched-chain 2-oxo acid dehydrogenase activity"/>
    <property type="evidence" value="ECO:0007669"/>
    <property type="project" value="UniProtKB-EC"/>
</dbReference>
<dbReference type="CDD" id="cd02000">
    <property type="entry name" value="TPP_E1_PDC_ADC_BCADC"/>
    <property type="match status" value="1"/>
</dbReference>
<evidence type="ECO:0000256" key="4">
    <source>
        <dbReference type="RuleBase" id="RU365014"/>
    </source>
</evidence>
<keyword evidence="7" id="KW-1185">Reference proteome</keyword>